<dbReference type="STRING" id="31246.A0A183PJX7"/>
<organism evidence="1 2">
    <name type="scientific">Schistosoma mattheei</name>
    <dbReference type="NCBI Taxonomy" id="31246"/>
    <lineage>
        <taxon>Eukaryota</taxon>
        <taxon>Metazoa</taxon>
        <taxon>Spiralia</taxon>
        <taxon>Lophotrochozoa</taxon>
        <taxon>Platyhelminthes</taxon>
        <taxon>Trematoda</taxon>
        <taxon>Digenea</taxon>
        <taxon>Strigeidida</taxon>
        <taxon>Schistosomatoidea</taxon>
        <taxon>Schistosomatidae</taxon>
        <taxon>Schistosoma</taxon>
    </lineage>
</organism>
<dbReference type="AlphaFoldDB" id="A0A183PJX7"/>
<protein>
    <submittedName>
        <fullName evidence="1">Uncharacterized protein</fullName>
    </submittedName>
</protein>
<evidence type="ECO:0000313" key="2">
    <source>
        <dbReference type="Proteomes" id="UP000269396"/>
    </source>
</evidence>
<reference evidence="1 2" key="1">
    <citation type="submission" date="2018-11" db="EMBL/GenBank/DDBJ databases">
        <authorList>
            <consortium name="Pathogen Informatics"/>
        </authorList>
    </citation>
    <scope>NUCLEOTIDE SEQUENCE [LARGE SCALE GENOMIC DNA]</scope>
    <source>
        <strain>Denwood</strain>
        <strain evidence="2">Zambia</strain>
    </source>
</reference>
<keyword evidence="2" id="KW-1185">Reference proteome</keyword>
<evidence type="ECO:0000313" key="1">
    <source>
        <dbReference type="EMBL" id="VDP66464.1"/>
    </source>
</evidence>
<dbReference type="Proteomes" id="UP000269396">
    <property type="component" value="Unassembled WGS sequence"/>
</dbReference>
<sequence length="232" mass="25466">MAVTRIAIVLGELLDEGQKSSLVKDVIQGLSTCPPDFLLKIQSHLDKLTSNQQCSSECELTYFYISGLPTFQSLNRIFSYKEEDFEFLTLCRPSSSGITSLLTNFLQPPKNSDVTLNVILIYAGLLSEGSAHWLLPNFVLTPTFLTDFIQHLSTLHPKPDDTESLPSHKPIRLHIGIGAVSSGGDWRHLVSNPPQSIGGHVFQVTVNRCRTVAKPKTNKPTDPSSPSSSSFG</sequence>
<gene>
    <name evidence="1" type="ORF">SMTD_LOCUS14661</name>
</gene>
<accession>A0A183PJX7</accession>
<dbReference type="EMBL" id="UZAL01034895">
    <property type="protein sequence ID" value="VDP66464.1"/>
    <property type="molecule type" value="Genomic_DNA"/>
</dbReference>
<proteinExistence type="predicted"/>
<name>A0A183PJX7_9TREM</name>